<dbReference type="Proteomes" id="UP000658997">
    <property type="component" value="Unassembled WGS sequence"/>
</dbReference>
<comment type="caution">
    <text evidence="2">The sequence shown here is derived from an EMBL/GenBank/DDBJ whole genome shotgun (WGS) entry which is preliminary data.</text>
</comment>
<keyword evidence="1" id="KW-0238">DNA-binding</keyword>
<name>A0A8H8QTF7_9BASI</name>
<dbReference type="PANTHER" id="PTHR33050">
    <property type="entry name" value="REVERSE TRANSCRIPTASE DOMAIN-CONTAINING PROTEIN"/>
    <property type="match status" value="1"/>
</dbReference>
<proteinExistence type="predicted"/>
<accession>A0A8H8QTF7</accession>
<dbReference type="GO" id="GO:0003677">
    <property type="term" value="F:DNA binding"/>
    <property type="evidence" value="ECO:0007669"/>
    <property type="project" value="UniProtKB-KW"/>
</dbReference>
<reference evidence="2" key="1">
    <citation type="submission" date="2018-08" db="EMBL/GenBank/DDBJ databases">
        <authorList>
            <person name="Guldener U."/>
        </authorList>
    </citation>
    <scope>NUCLEOTIDE SEQUENCE</scope>
    <source>
        <strain evidence="2">UB2</strain>
    </source>
</reference>
<organism evidence="2 3">
    <name type="scientific">Ustilago bromivora</name>
    <dbReference type="NCBI Taxonomy" id="307758"/>
    <lineage>
        <taxon>Eukaryota</taxon>
        <taxon>Fungi</taxon>
        <taxon>Dikarya</taxon>
        <taxon>Basidiomycota</taxon>
        <taxon>Ustilaginomycotina</taxon>
        <taxon>Ustilaginomycetes</taxon>
        <taxon>Ustilaginales</taxon>
        <taxon>Ustilaginaceae</taxon>
        <taxon>Ustilago</taxon>
    </lineage>
</organism>
<evidence type="ECO:0008006" key="4">
    <source>
        <dbReference type="Google" id="ProtNLM"/>
    </source>
</evidence>
<sequence>MNLHIGKIKDQLSQLLRGVKQISATVQALAPAQPLPNSTPLSSGHPKHQGPDPGWIVYMSIQFNHTENPQLVAALLSHLESLIEFDATYHWKAIAKYHLAVWCQRFGKGLMEEWGCSDPNLHGCLLLPYLKPHLTTQSSSSSSSSLKAANRVPHSNPGIINITSSSAATFLASLLTGTPPPCCPNTTCHLPIFNPLDTPATVGSLTLPLWSQFLNLYPDQAFAKQLQGTLRHGVKLGYSGPLHYNTRLSDPAHLNLICSPVGVIPKPHSSKCRTISHLSHPCWPGFCLPSINASIHPSFVSIRYENLDVIIDFVHQHLGTHLWKANLEGAFCHIIVADSDTRLMGIQFDSSYYQECTLAFGGHSSPFLFNLFAEFLHWLTSFTLNSVSPSPHTHLGVSHYLDDFYGASELGAHPAVPIQILSLVTAALGFQLSCNKTVWDTTRLEILGIELNLVVQTATITDHHCQQILWLCLRILQHRPLPTGIPAPSLSTRQGISAPPRHFVTSSNLSKPAAFLLWNNLAASTRSHSNTTCNDFISFASDTLQLLHPLPASTNALIKWVSQFHRASKPYQTIKRNLAILKSLHIDLGQPMTAFDAAHLTRAL</sequence>
<gene>
    <name evidence="2" type="ORF">UBRO2_05785</name>
</gene>
<dbReference type="Gene3D" id="1.10.150.130">
    <property type="match status" value="1"/>
</dbReference>
<dbReference type="EMBL" id="ULHB01000210">
    <property type="protein sequence ID" value="SYW85346.1"/>
    <property type="molecule type" value="Genomic_DNA"/>
</dbReference>
<dbReference type="InterPro" id="IPR010998">
    <property type="entry name" value="Integrase_recombinase_N"/>
</dbReference>
<keyword evidence="3" id="KW-1185">Reference proteome</keyword>
<dbReference type="PANTHER" id="PTHR33050:SF7">
    <property type="entry name" value="RIBONUCLEASE H"/>
    <property type="match status" value="1"/>
</dbReference>
<dbReference type="SUPFAM" id="SSF56672">
    <property type="entry name" value="DNA/RNA polymerases"/>
    <property type="match status" value="1"/>
</dbReference>
<dbReference type="InterPro" id="IPR043502">
    <property type="entry name" value="DNA/RNA_pol_sf"/>
</dbReference>
<evidence type="ECO:0000313" key="2">
    <source>
        <dbReference type="EMBL" id="SYW85346.1"/>
    </source>
</evidence>
<protein>
    <recommendedName>
        <fullName evidence="4">Reverse transcriptase domain-containing protein</fullName>
    </recommendedName>
</protein>
<dbReference type="AlphaFoldDB" id="A0A8H8QTF7"/>
<dbReference type="InterPro" id="IPR052055">
    <property type="entry name" value="Hepadnavirus_pol/RT"/>
</dbReference>
<evidence type="ECO:0000313" key="3">
    <source>
        <dbReference type="Proteomes" id="UP000658997"/>
    </source>
</evidence>
<evidence type="ECO:0000256" key="1">
    <source>
        <dbReference type="ARBA" id="ARBA00023125"/>
    </source>
</evidence>